<evidence type="ECO:0000313" key="2">
    <source>
        <dbReference type="EMBL" id="MCR9036345.1"/>
    </source>
</evidence>
<comment type="caution">
    <text evidence="2">The sequence shown here is derived from an EMBL/GenBank/DDBJ whole genome shotgun (WGS) entry which is preliminary data.</text>
</comment>
<proteinExistence type="predicted"/>
<name>A0ABT1Z809_9ACTN</name>
<dbReference type="Proteomes" id="UP001204320">
    <property type="component" value="Unassembled WGS sequence"/>
</dbReference>
<evidence type="ECO:0000256" key="1">
    <source>
        <dbReference type="SAM" id="MobiDB-lite"/>
    </source>
</evidence>
<reference evidence="2 3" key="1">
    <citation type="submission" date="2022-08" db="EMBL/GenBank/DDBJ databases">
        <title>Tractidigestivibacter montrealensis type strain KD21.</title>
        <authorList>
            <person name="Diop K."/>
            <person name="Richard C."/>
            <person name="Routy B."/>
        </authorList>
    </citation>
    <scope>NUCLEOTIDE SEQUENCE [LARGE SCALE GENOMIC DNA]</scope>
    <source>
        <strain evidence="2 3">KD21</strain>
    </source>
</reference>
<organism evidence="2 3">
    <name type="scientific">Tractidigestivibacter montrealensis</name>
    <dbReference type="NCBI Taxonomy" id="2972466"/>
    <lineage>
        <taxon>Bacteria</taxon>
        <taxon>Bacillati</taxon>
        <taxon>Actinomycetota</taxon>
        <taxon>Coriobacteriia</taxon>
        <taxon>Coriobacteriales</taxon>
        <taxon>Atopobiaceae</taxon>
        <taxon>Tractidigestivibacter</taxon>
    </lineage>
</organism>
<sequence length="92" mass="10226">MLQTSPRSHPGQLNAEKDEKHKRSARNRCPSLLKDVAASQAMRTPPNRFQAEIRAPDGKDAPDDAIGDNAPSKVCHAAGEKRGHKHRKLRRL</sequence>
<evidence type="ECO:0000313" key="3">
    <source>
        <dbReference type="Proteomes" id="UP001204320"/>
    </source>
</evidence>
<gene>
    <name evidence="2" type="ORF">NVS32_05200</name>
</gene>
<keyword evidence="3" id="KW-1185">Reference proteome</keyword>
<accession>A0ABT1Z809</accession>
<protein>
    <submittedName>
        <fullName evidence="2">Uncharacterized protein</fullName>
    </submittedName>
</protein>
<feature type="compositionally biased region" description="Basic residues" evidence="1">
    <location>
        <begin position="82"/>
        <end position="92"/>
    </location>
</feature>
<feature type="region of interest" description="Disordered" evidence="1">
    <location>
        <begin position="1"/>
        <end position="92"/>
    </location>
</feature>
<dbReference type="EMBL" id="JANSKA010000003">
    <property type="protein sequence ID" value="MCR9036345.1"/>
    <property type="molecule type" value="Genomic_DNA"/>
</dbReference>